<evidence type="ECO:0000313" key="1">
    <source>
        <dbReference type="EMBL" id="PRP79019.1"/>
    </source>
</evidence>
<dbReference type="InParanoid" id="A0A2P6N4Y5"/>
<evidence type="ECO:0000313" key="2">
    <source>
        <dbReference type="Proteomes" id="UP000241769"/>
    </source>
</evidence>
<gene>
    <name evidence="1" type="ORF">PROFUN_13261</name>
</gene>
<organism evidence="1 2">
    <name type="scientific">Planoprotostelium fungivorum</name>
    <dbReference type="NCBI Taxonomy" id="1890364"/>
    <lineage>
        <taxon>Eukaryota</taxon>
        <taxon>Amoebozoa</taxon>
        <taxon>Evosea</taxon>
        <taxon>Variosea</taxon>
        <taxon>Cavosteliida</taxon>
        <taxon>Cavosteliaceae</taxon>
        <taxon>Planoprotostelium</taxon>
    </lineage>
</organism>
<keyword evidence="2" id="KW-1185">Reference proteome</keyword>
<dbReference type="AlphaFoldDB" id="A0A2P6N4Y5"/>
<name>A0A2P6N4Y5_9EUKA</name>
<reference evidence="1 2" key="1">
    <citation type="journal article" date="2018" name="Genome Biol. Evol.">
        <title>Multiple Roots of Fruiting Body Formation in Amoebozoa.</title>
        <authorList>
            <person name="Hillmann F."/>
            <person name="Forbes G."/>
            <person name="Novohradska S."/>
            <person name="Ferling I."/>
            <person name="Riege K."/>
            <person name="Groth M."/>
            <person name="Westermann M."/>
            <person name="Marz M."/>
            <person name="Spaller T."/>
            <person name="Winckler T."/>
            <person name="Schaap P."/>
            <person name="Glockner G."/>
        </authorList>
    </citation>
    <scope>NUCLEOTIDE SEQUENCE [LARGE SCALE GENOMIC DNA]</scope>
    <source>
        <strain evidence="1 2">Jena</strain>
    </source>
</reference>
<protein>
    <submittedName>
        <fullName evidence="1">Uncharacterized protein</fullName>
    </submittedName>
</protein>
<sequence length="388" mass="43832">MLDASFLRTHMYPPFAVALSKDYILFALSSVGKLMRKSNFKKWQCTGCLVLCPTFDITDKLENSEKIQQPRNTFNGFSFWNLPLVQKSTLLKLSGYIVRLWAAPVFHLIVSNACNTIICYSFVQQLTTKNEGIKTNKDLKVQSAFFTHHADQHTFPRKKEPYSNLITKIMTGTIWTNKRKKQYNLTERSDIMEESILDSHQHVLGECILTRELWANLKQFWDKTTSNIQKVNSDAQTLAPRLLKKRHISSSGVSDVFQMPYNATPPQPRILNDTTVDDAKIDVWYANAQAANTNADWEGLRDAIVPPPTQGAPAVHAATVEAKYNNINLVISVAKVATQGETHEDQTEFRWALEHAVHVYTWTLISVIGVSTNNSVSNGDQAQAGVRM</sequence>
<dbReference type="EMBL" id="MDYQ01000201">
    <property type="protein sequence ID" value="PRP79019.1"/>
    <property type="molecule type" value="Genomic_DNA"/>
</dbReference>
<dbReference type="Proteomes" id="UP000241769">
    <property type="component" value="Unassembled WGS sequence"/>
</dbReference>
<proteinExistence type="predicted"/>
<comment type="caution">
    <text evidence="1">The sequence shown here is derived from an EMBL/GenBank/DDBJ whole genome shotgun (WGS) entry which is preliminary data.</text>
</comment>
<accession>A0A2P6N4Y5</accession>